<keyword evidence="2" id="KW-1185">Reference proteome</keyword>
<proteinExistence type="predicted"/>
<dbReference type="EMBL" id="BAUJ01000030">
    <property type="protein sequence ID" value="GAD89937.1"/>
    <property type="molecule type" value="Genomic_DNA"/>
</dbReference>
<sequence>MNRRDLIKLSILAPMLSIGILGTGVQAQPLSSLENGLTFFSDGTQIIKSDHSTLIRFNSGDIYDDNQIISNYIATTNNTLVSSVVRERDNIAIDFNRAVITRKSLGDGELDDIAGTEVTIVYSNTGKVLETYDTKGLGETRKFIYVDDNTVHVDSSIYGYSKNSEEFMDNVKSTLYAVN</sequence>
<accession>V5FM57</accession>
<reference evidence="1 2" key="2">
    <citation type="submission" date="2013-11" db="EMBL/GenBank/DDBJ databases">
        <title>Whole genome shotgun sequence of Vibrio halioticoli NBRC 102217.</title>
        <authorList>
            <person name="Isaki S."/>
            <person name="Kimura A."/>
            <person name="Ohji S."/>
            <person name="Hosoyama A."/>
            <person name="Fujita N."/>
            <person name="Hashimoto M."/>
            <person name="Hosoyama Y."/>
            <person name="Yamazoe A."/>
        </authorList>
    </citation>
    <scope>NUCLEOTIDE SEQUENCE [LARGE SCALE GENOMIC DNA]</scope>
    <source>
        <strain evidence="1 2">NBRC 102217</strain>
    </source>
</reference>
<evidence type="ECO:0000313" key="1">
    <source>
        <dbReference type="EMBL" id="GAD89937.1"/>
    </source>
</evidence>
<comment type="caution">
    <text evidence="1">The sequence shown here is derived from an EMBL/GenBank/DDBJ whole genome shotgun (WGS) entry which is preliminary data.</text>
</comment>
<dbReference type="Proteomes" id="UP000017800">
    <property type="component" value="Unassembled WGS sequence"/>
</dbReference>
<protein>
    <submittedName>
        <fullName evidence="1">Uncharacterized protein</fullName>
    </submittedName>
</protein>
<gene>
    <name evidence="1" type="ORF">VHA01S_030_00120</name>
</gene>
<organism evidence="1 2">
    <name type="scientific">Vibrio halioticoli NBRC 102217</name>
    <dbReference type="NCBI Taxonomy" id="1219072"/>
    <lineage>
        <taxon>Bacteria</taxon>
        <taxon>Pseudomonadati</taxon>
        <taxon>Pseudomonadota</taxon>
        <taxon>Gammaproteobacteria</taxon>
        <taxon>Vibrionales</taxon>
        <taxon>Vibrionaceae</taxon>
        <taxon>Vibrio</taxon>
    </lineage>
</organism>
<dbReference type="AlphaFoldDB" id="V5FM57"/>
<evidence type="ECO:0000313" key="2">
    <source>
        <dbReference type="Proteomes" id="UP000017800"/>
    </source>
</evidence>
<reference evidence="1 2" key="1">
    <citation type="submission" date="2013-10" db="EMBL/GenBank/DDBJ databases">
        <authorList>
            <person name="Ichikawa N."/>
            <person name="Kimura A."/>
            <person name="Ohji S."/>
            <person name="Hosoyama A."/>
            <person name="Fujita N."/>
        </authorList>
    </citation>
    <scope>NUCLEOTIDE SEQUENCE [LARGE SCALE GENOMIC DNA]</scope>
    <source>
        <strain evidence="1 2">NBRC 102217</strain>
    </source>
</reference>
<dbReference type="RefSeq" id="WP_023404291.1">
    <property type="nucleotide sequence ID" value="NZ_BAUJ01000030.1"/>
</dbReference>
<name>V5FM57_9VIBR</name>